<reference evidence="11" key="1">
    <citation type="submission" date="2021-01" db="EMBL/GenBank/DDBJ databases">
        <authorList>
            <person name="Corre E."/>
            <person name="Pelletier E."/>
            <person name="Niang G."/>
            <person name="Scheremetjew M."/>
            <person name="Finn R."/>
            <person name="Kale V."/>
            <person name="Holt S."/>
            <person name="Cochrane G."/>
            <person name="Meng A."/>
            <person name="Brown T."/>
            <person name="Cohen L."/>
        </authorList>
    </citation>
    <scope>NUCLEOTIDE SEQUENCE</scope>
    <source>
        <strain evidence="11">RCC1130</strain>
    </source>
</reference>
<evidence type="ECO:0000256" key="6">
    <source>
        <dbReference type="ARBA" id="ARBA00022676"/>
    </source>
</evidence>
<gene>
    <name evidence="11" type="ORF">CLEP1334_LOCUS24745</name>
</gene>
<dbReference type="Gene3D" id="1.10.1610.10">
    <property type="match status" value="1"/>
</dbReference>
<evidence type="ECO:0000256" key="9">
    <source>
        <dbReference type="ARBA" id="ARBA00047340"/>
    </source>
</evidence>
<accession>A0A7S0JEJ3</accession>
<dbReference type="AlphaFoldDB" id="A0A7S0JEJ3"/>
<feature type="transmembrane region" description="Helical" evidence="10">
    <location>
        <begin position="6"/>
        <end position="25"/>
    </location>
</feature>
<evidence type="ECO:0000256" key="1">
    <source>
        <dbReference type="ARBA" id="ARBA00005049"/>
    </source>
</evidence>
<dbReference type="CDD" id="cd02439">
    <property type="entry name" value="DMB-PRT_CobT"/>
    <property type="match status" value="1"/>
</dbReference>
<dbReference type="InterPro" id="IPR017846">
    <property type="entry name" value="Nict_dMeBzImd_PRibTrfase_bact"/>
</dbReference>
<dbReference type="PANTHER" id="PTHR43463:SF1">
    <property type="entry name" value="NICOTINATE-NUCLEOTIDE--DIMETHYLBENZIMIDAZOLE PHOSPHORIBOSYLTRANSFERASE"/>
    <property type="match status" value="1"/>
</dbReference>
<keyword evidence="6" id="KW-0328">Glycosyltransferase</keyword>
<evidence type="ECO:0000256" key="3">
    <source>
        <dbReference type="ARBA" id="ARBA00011991"/>
    </source>
</evidence>
<dbReference type="Gene3D" id="3.40.50.10210">
    <property type="match status" value="1"/>
</dbReference>
<sequence>MLQPVTMLHCAAAASVVACALHWWWSRHRRGPPFLSSPLRSPRTTAGHSAGGFEMWAGHARAELDAKAKPVGSLGTLEEWAVTLCAVQRTLSPKAGPASLMVFCADHGLKQAHAGVSPYPHDVTAHIFRALAEGSAAAAVLAEMCGAHLTVCDVGIASDVRRVVGSNGVRVCHEKIAHGSRDLVAHEALDDKMLDLALRAGKRVAAYEALTRGALILCVGEVGIGNTTTAAALLCALSGASPSECVGRGTGVDDVGLELKREVVRMALSRHAAVEKEPRALLAALGGLEIAAMVGAYLEAPKHGCVVLVDGFIASVAALAAVQMEPTCRRHMLFATRSAERGMQILSTALNVRPALDMGLRLGEGSGAALALPLVRAAAALMGMARLDEVLAAGSKAC</sequence>
<dbReference type="EMBL" id="HBER01049314">
    <property type="protein sequence ID" value="CAD8549455.1"/>
    <property type="molecule type" value="Transcribed_RNA"/>
</dbReference>
<name>A0A7S0JEJ3_9EUKA</name>
<keyword evidence="10" id="KW-0472">Membrane</keyword>
<proteinExistence type="inferred from homology"/>
<dbReference type="UniPathway" id="UPA00061">
    <property type="reaction ID" value="UER00516"/>
</dbReference>
<comment type="catalytic activity">
    <reaction evidence="9">
        <text>5,6-dimethylbenzimidazole + nicotinate beta-D-ribonucleotide = alpha-ribazole 5'-phosphate + nicotinate + H(+)</text>
        <dbReference type="Rhea" id="RHEA:11196"/>
        <dbReference type="ChEBI" id="CHEBI:15378"/>
        <dbReference type="ChEBI" id="CHEBI:15890"/>
        <dbReference type="ChEBI" id="CHEBI:32544"/>
        <dbReference type="ChEBI" id="CHEBI:57502"/>
        <dbReference type="ChEBI" id="CHEBI:57918"/>
        <dbReference type="EC" id="2.4.2.21"/>
    </reaction>
</comment>
<dbReference type="InterPro" id="IPR036087">
    <property type="entry name" value="Nict_dMeBzImd_PRibTrfase_sf"/>
</dbReference>
<dbReference type="SUPFAM" id="SSF52733">
    <property type="entry name" value="Nicotinate mononucleotide:5,6-dimethylbenzimidazole phosphoribosyltransferase (CobT)"/>
    <property type="match status" value="1"/>
</dbReference>
<keyword evidence="10" id="KW-1133">Transmembrane helix</keyword>
<dbReference type="EC" id="2.4.2.21" evidence="3"/>
<evidence type="ECO:0000256" key="7">
    <source>
        <dbReference type="ARBA" id="ARBA00022679"/>
    </source>
</evidence>
<dbReference type="NCBIfam" id="NF000996">
    <property type="entry name" value="PRK00105.1"/>
    <property type="match status" value="1"/>
</dbReference>
<keyword evidence="10" id="KW-0812">Transmembrane</keyword>
<dbReference type="PANTHER" id="PTHR43463">
    <property type="entry name" value="NICOTINATE-NUCLEOTIDE--DIMETHYLBENZIMIDAZOLE PHOSPHORIBOSYLTRANSFERASE"/>
    <property type="match status" value="1"/>
</dbReference>
<organism evidence="11">
    <name type="scientific">Calcidiscus leptoporus</name>
    <dbReference type="NCBI Taxonomy" id="127549"/>
    <lineage>
        <taxon>Eukaryota</taxon>
        <taxon>Haptista</taxon>
        <taxon>Haptophyta</taxon>
        <taxon>Prymnesiophyceae</taxon>
        <taxon>Coccolithales</taxon>
        <taxon>Calcidiscaceae</taxon>
        <taxon>Calcidiscus</taxon>
    </lineage>
</organism>
<dbReference type="NCBIfam" id="TIGR03160">
    <property type="entry name" value="cobT_DBIPRT"/>
    <property type="match status" value="1"/>
</dbReference>
<comment type="pathway">
    <text evidence="1">Nucleoside biosynthesis; alpha-ribazole biosynthesis; alpha-ribazole from 5,6-dimethylbenzimidazole: step 1/2.</text>
</comment>
<dbReference type="Pfam" id="PF02277">
    <property type="entry name" value="DBI_PRT"/>
    <property type="match status" value="1"/>
</dbReference>
<keyword evidence="5" id="KW-0169">Cobalamin biosynthesis</keyword>
<evidence type="ECO:0000256" key="4">
    <source>
        <dbReference type="ARBA" id="ARBA00015486"/>
    </source>
</evidence>
<evidence type="ECO:0000313" key="11">
    <source>
        <dbReference type="EMBL" id="CAD8549455.1"/>
    </source>
</evidence>
<dbReference type="InterPro" id="IPR023195">
    <property type="entry name" value="Nict_dMeBzImd_PRibTrfase_N"/>
</dbReference>
<protein>
    <recommendedName>
        <fullName evidence="4">Nicotinate-nucleotide--dimethylbenzimidazole phosphoribosyltransferase</fullName>
        <ecNumber evidence="3">2.4.2.21</ecNumber>
    </recommendedName>
    <alternativeName>
        <fullName evidence="8">N(1)-alpha-phosphoribosyltransferase</fullName>
    </alternativeName>
</protein>
<evidence type="ECO:0000256" key="10">
    <source>
        <dbReference type="SAM" id="Phobius"/>
    </source>
</evidence>
<evidence type="ECO:0000256" key="8">
    <source>
        <dbReference type="ARBA" id="ARBA00030686"/>
    </source>
</evidence>
<dbReference type="GO" id="GO:0008939">
    <property type="term" value="F:nicotinate-nucleotide-dimethylbenzimidazole phosphoribosyltransferase activity"/>
    <property type="evidence" value="ECO:0007669"/>
    <property type="project" value="UniProtKB-EC"/>
</dbReference>
<evidence type="ECO:0000256" key="5">
    <source>
        <dbReference type="ARBA" id="ARBA00022573"/>
    </source>
</evidence>
<comment type="similarity">
    <text evidence="2">Belongs to the CobT family.</text>
</comment>
<dbReference type="InterPro" id="IPR003200">
    <property type="entry name" value="Nict_dMeBzImd_PRibTrfase"/>
</dbReference>
<evidence type="ECO:0000256" key="2">
    <source>
        <dbReference type="ARBA" id="ARBA00007110"/>
    </source>
</evidence>
<keyword evidence="7" id="KW-0808">Transferase</keyword>